<name>R7VHK8_CAPTE</name>
<protein>
    <submittedName>
        <fullName evidence="2 3">Uncharacterized protein</fullName>
    </submittedName>
</protein>
<evidence type="ECO:0000313" key="3">
    <source>
        <dbReference type="EnsemblMetazoa" id="CapteP197704"/>
    </source>
</evidence>
<evidence type="ECO:0000313" key="2">
    <source>
        <dbReference type="EMBL" id="ELU18062.1"/>
    </source>
</evidence>
<feature type="signal peptide" evidence="1">
    <location>
        <begin position="1"/>
        <end position="21"/>
    </location>
</feature>
<organism evidence="2">
    <name type="scientific">Capitella teleta</name>
    <name type="common">Polychaete worm</name>
    <dbReference type="NCBI Taxonomy" id="283909"/>
    <lineage>
        <taxon>Eukaryota</taxon>
        <taxon>Metazoa</taxon>
        <taxon>Spiralia</taxon>
        <taxon>Lophotrochozoa</taxon>
        <taxon>Annelida</taxon>
        <taxon>Polychaeta</taxon>
        <taxon>Sedentaria</taxon>
        <taxon>Scolecida</taxon>
        <taxon>Capitellidae</taxon>
        <taxon>Capitella</taxon>
    </lineage>
</organism>
<reference evidence="4" key="1">
    <citation type="submission" date="2012-12" db="EMBL/GenBank/DDBJ databases">
        <authorList>
            <person name="Hellsten U."/>
            <person name="Grimwood J."/>
            <person name="Chapman J.A."/>
            <person name="Shapiro H."/>
            <person name="Aerts A."/>
            <person name="Otillar R.P."/>
            <person name="Terry A.Y."/>
            <person name="Boore J.L."/>
            <person name="Simakov O."/>
            <person name="Marletaz F."/>
            <person name="Cho S.-J."/>
            <person name="Edsinger-Gonzales E."/>
            <person name="Havlak P."/>
            <person name="Kuo D.-H."/>
            <person name="Larsson T."/>
            <person name="Lv J."/>
            <person name="Arendt D."/>
            <person name="Savage R."/>
            <person name="Osoegawa K."/>
            <person name="de Jong P."/>
            <person name="Lindberg D.R."/>
            <person name="Seaver E.C."/>
            <person name="Weisblat D.A."/>
            <person name="Putnam N.H."/>
            <person name="Grigoriev I.V."/>
            <person name="Rokhsar D.S."/>
        </authorList>
    </citation>
    <scope>NUCLEOTIDE SEQUENCE</scope>
    <source>
        <strain evidence="4">I ESC-2004</strain>
    </source>
</reference>
<evidence type="ECO:0000313" key="4">
    <source>
        <dbReference type="Proteomes" id="UP000014760"/>
    </source>
</evidence>
<dbReference type="EMBL" id="AMQN01003895">
    <property type="status" value="NOT_ANNOTATED_CDS"/>
    <property type="molecule type" value="Genomic_DNA"/>
</dbReference>
<reference evidence="2 4" key="2">
    <citation type="journal article" date="2013" name="Nature">
        <title>Insights into bilaterian evolution from three spiralian genomes.</title>
        <authorList>
            <person name="Simakov O."/>
            <person name="Marletaz F."/>
            <person name="Cho S.J."/>
            <person name="Edsinger-Gonzales E."/>
            <person name="Havlak P."/>
            <person name="Hellsten U."/>
            <person name="Kuo D.H."/>
            <person name="Larsson T."/>
            <person name="Lv J."/>
            <person name="Arendt D."/>
            <person name="Savage R."/>
            <person name="Osoegawa K."/>
            <person name="de Jong P."/>
            <person name="Grimwood J."/>
            <person name="Chapman J.A."/>
            <person name="Shapiro H."/>
            <person name="Aerts A."/>
            <person name="Otillar R.P."/>
            <person name="Terry A.Y."/>
            <person name="Boore J.L."/>
            <person name="Grigoriev I.V."/>
            <person name="Lindberg D.R."/>
            <person name="Seaver E.C."/>
            <person name="Weisblat D.A."/>
            <person name="Putnam N.H."/>
            <person name="Rokhsar D.S."/>
        </authorList>
    </citation>
    <scope>NUCLEOTIDE SEQUENCE</scope>
    <source>
        <strain evidence="2 4">I ESC-2004</strain>
    </source>
</reference>
<dbReference type="Proteomes" id="UP000014760">
    <property type="component" value="Unassembled WGS sequence"/>
</dbReference>
<keyword evidence="4" id="KW-1185">Reference proteome</keyword>
<proteinExistence type="predicted"/>
<accession>R7VHK8</accession>
<reference evidence="3" key="3">
    <citation type="submission" date="2015-06" db="UniProtKB">
        <authorList>
            <consortium name="EnsemblMetazoa"/>
        </authorList>
    </citation>
    <scope>IDENTIFICATION</scope>
</reference>
<dbReference type="EnsemblMetazoa" id="CapteT197704">
    <property type="protein sequence ID" value="CapteP197704"/>
    <property type="gene ID" value="CapteG197704"/>
</dbReference>
<dbReference type="EMBL" id="KB292163">
    <property type="protein sequence ID" value="ELU18062.1"/>
    <property type="molecule type" value="Genomic_DNA"/>
</dbReference>
<dbReference type="AlphaFoldDB" id="R7VHK8"/>
<sequence>MNSFAFLAIPVLIAQVTFTQGSKRCVNHLKVNQHLYGAYTIPNGGMTVKINKSIALMNAYAGNVHYEITLKNDEYRMREMLWQRQKYFANHSEFWFGIVDNHVQVGPVSRDTPMLIANATVTKFDSVMLGSTNHQWEKLEYELNGLLCPVTKRVECAVNMEKGHHFVFTLRDNYLWIETNGTNIFISIEVTLELTDGNVHVIDVLLHGSGITMTENSYENTVNVTAPKIWLALVNGHLDVGIGRILHDVKVVSQIDNIASIVEVYIASNKNDIDLDGVACPTDATHECSDKIVTTASGMYTAVYRVPANYLLFTAIPEKVIFEVYTSSMPASSETNGVAFANDQYHLGLSSKNLDACPFLELFQGPTSLTHRSEDETYIERLKYMTKISKIEWHTAFSVHIFSCKLSNRMVVKTSTQNESAYWLTVIGNHTQFGAGLTIGENLLESIPSPVNSIEFATATYQMNGLTMGGQLCPLLHRVQCRSKILKGEELLFRLANDELTWGNANNQTELLFDMTVKIEFDDGSFDMIKSRGRVLANEVVSPSEPPCLNYAKLVVGQMENGKSTYFDQNHTSYWLKVLDGHLKFGHGEVASNILFTSSATGITRVSHVHMHVNSKGEDILITGMNCPPPPELSLPNIHDVELKVGPLINLHHRDALTPFLVIAFIVGIICPDF</sequence>
<keyword evidence="1" id="KW-0732">Signal</keyword>
<dbReference type="HOGENOM" id="CLU_407824_0_0_1"/>
<gene>
    <name evidence="2" type="ORF">CAPTEDRAFT_197704</name>
</gene>
<feature type="chain" id="PRO_5008789067" evidence="1">
    <location>
        <begin position="22"/>
        <end position="674"/>
    </location>
</feature>
<evidence type="ECO:0000256" key="1">
    <source>
        <dbReference type="SAM" id="SignalP"/>
    </source>
</evidence>